<dbReference type="AlphaFoldDB" id="A0A368XQL7"/>
<dbReference type="PROSITE" id="PS50110">
    <property type="entry name" value="RESPONSE_REGULATORY"/>
    <property type="match status" value="2"/>
</dbReference>
<evidence type="ECO:0000256" key="4">
    <source>
        <dbReference type="ARBA" id="ARBA00022553"/>
    </source>
</evidence>
<comment type="subcellular location">
    <subcellularLocation>
        <location evidence="2">Cell inner membrane</location>
        <topology evidence="2">Multi-pass membrane protein</topology>
    </subcellularLocation>
</comment>
<dbReference type="CDD" id="cd00130">
    <property type="entry name" value="PAS"/>
    <property type="match status" value="1"/>
</dbReference>
<reference evidence="13 14" key="1">
    <citation type="submission" date="2018-07" db="EMBL/GenBank/DDBJ databases">
        <title>Genomic Encyclopedia of Type Strains, Phase IV (KMG-IV): sequencing the most valuable type-strain genomes for metagenomic binning, comparative biology and taxonomic classification.</title>
        <authorList>
            <person name="Goeker M."/>
        </authorList>
    </citation>
    <scope>NUCLEOTIDE SEQUENCE [LARGE SCALE GENOMIC DNA]</scope>
    <source>
        <strain evidence="13 14">DSM 21634</strain>
    </source>
</reference>
<keyword evidence="14" id="KW-1185">Reference proteome</keyword>
<feature type="domain" description="PAC" evidence="12">
    <location>
        <begin position="214"/>
        <end position="267"/>
    </location>
</feature>
<keyword evidence="5" id="KW-0808">Transferase</keyword>
<dbReference type="GO" id="GO:0009927">
    <property type="term" value="F:histidine phosphotransfer kinase activity"/>
    <property type="evidence" value="ECO:0007669"/>
    <property type="project" value="TreeGrafter"/>
</dbReference>
<dbReference type="SUPFAM" id="SSF47384">
    <property type="entry name" value="Homodimeric domain of signal transducing histidine kinase"/>
    <property type="match status" value="1"/>
</dbReference>
<dbReference type="InterPro" id="IPR003594">
    <property type="entry name" value="HATPase_dom"/>
</dbReference>
<name>A0A368XQL7_9BURK</name>
<dbReference type="EC" id="2.7.13.3" evidence="3"/>
<dbReference type="RefSeq" id="WP_170168215.1">
    <property type="nucleotide sequence ID" value="NZ_QPJK01000005.1"/>
</dbReference>
<feature type="domain" description="Histidine kinase" evidence="9">
    <location>
        <begin position="292"/>
        <end position="510"/>
    </location>
</feature>
<dbReference type="Gene3D" id="3.30.450.20">
    <property type="entry name" value="PAS domain"/>
    <property type="match status" value="1"/>
</dbReference>
<protein>
    <recommendedName>
        <fullName evidence="3">histidine kinase</fullName>
        <ecNumber evidence="3">2.7.13.3</ecNumber>
    </recommendedName>
</protein>
<feature type="modified residue" description="4-aspartylphosphate" evidence="7">
    <location>
        <position position="582"/>
    </location>
</feature>
<dbReference type="InterPro" id="IPR036890">
    <property type="entry name" value="HATPase_C_sf"/>
</dbReference>
<dbReference type="InterPro" id="IPR013767">
    <property type="entry name" value="PAS_fold"/>
</dbReference>
<dbReference type="Pfam" id="PF00989">
    <property type="entry name" value="PAS"/>
    <property type="match status" value="1"/>
</dbReference>
<dbReference type="PROSITE" id="PS50109">
    <property type="entry name" value="HIS_KIN"/>
    <property type="match status" value="1"/>
</dbReference>
<dbReference type="SUPFAM" id="SSF52172">
    <property type="entry name" value="CheY-like"/>
    <property type="match status" value="2"/>
</dbReference>
<dbReference type="InterPro" id="IPR001789">
    <property type="entry name" value="Sig_transdc_resp-reg_receiver"/>
</dbReference>
<dbReference type="Gene3D" id="3.40.50.2300">
    <property type="match status" value="2"/>
</dbReference>
<keyword evidence="4 7" id="KW-0597">Phosphoprotein</keyword>
<evidence type="ECO:0000256" key="2">
    <source>
        <dbReference type="ARBA" id="ARBA00004429"/>
    </source>
</evidence>
<dbReference type="PANTHER" id="PTHR43047:SF72">
    <property type="entry name" value="OSMOSENSING HISTIDINE PROTEIN KINASE SLN1"/>
    <property type="match status" value="1"/>
</dbReference>
<feature type="domain" description="Response regulatory" evidence="10">
    <location>
        <begin position="6"/>
        <end position="122"/>
    </location>
</feature>
<proteinExistence type="predicted"/>
<evidence type="ECO:0000256" key="3">
    <source>
        <dbReference type="ARBA" id="ARBA00012438"/>
    </source>
</evidence>
<dbReference type="InterPro" id="IPR035965">
    <property type="entry name" value="PAS-like_dom_sf"/>
</dbReference>
<dbReference type="GO" id="GO:0006355">
    <property type="term" value="P:regulation of DNA-templated transcription"/>
    <property type="evidence" value="ECO:0007669"/>
    <property type="project" value="InterPro"/>
</dbReference>
<keyword evidence="6 13" id="KW-0418">Kinase</keyword>
<gene>
    <name evidence="13" type="ORF">DES41_10593</name>
</gene>
<evidence type="ECO:0000256" key="8">
    <source>
        <dbReference type="SAM" id="Coils"/>
    </source>
</evidence>
<dbReference type="InterPro" id="IPR003661">
    <property type="entry name" value="HisK_dim/P_dom"/>
</dbReference>
<evidence type="ECO:0000256" key="5">
    <source>
        <dbReference type="ARBA" id="ARBA00022679"/>
    </source>
</evidence>
<dbReference type="InterPro" id="IPR036097">
    <property type="entry name" value="HisK_dim/P_sf"/>
</dbReference>
<dbReference type="NCBIfam" id="TIGR00229">
    <property type="entry name" value="sensory_box"/>
    <property type="match status" value="1"/>
</dbReference>
<dbReference type="Pfam" id="PF00072">
    <property type="entry name" value="Response_reg"/>
    <property type="match status" value="2"/>
</dbReference>
<evidence type="ECO:0000256" key="1">
    <source>
        <dbReference type="ARBA" id="ARBA00000085"/>
    </source>
</evidence>
<dbReference type="CDD" id="cd00156">
    <property type="entry name" value="REC"/>
    <property type="match status" value="1"/>
</dbReference>
<dbReference type="GO" id="GO:0000155">
    <property type="term" value="F:phosphorelay sensor kinase activity"/>
    <property type="evidence" value="ECO:0007669"/>
    <property type="project" value="InterPro"/>
</dbReference>
<dbReference type="InterPro" id="IPR000700">
    <property type="entry name" value="PAS-assoc_C"/>
</dbReference>
<dbReference type="InterPro" id="IPR000014">
    <property type="entry name" value="PAS"/>
</dbReference>
<accession>A0A368XQL7</accession>
<feature type="modified residue" description="4-aspartylphosphate" evidence="7">
    <location>
        <position position="57"/>
    </location>
</feature>
<dbReference type="PRINTS" id="PR00344">
    <property type="entry name" value="BCTRLSENSOR"/>
</dbReference>
<evidence type="ECO:0000256" key="6">
    <source>
        <dbReference type="ARBA" id="ARBA00022777"/>
    </source>
</evidence>
<evidence type="ECO:0000256" key="7">
    <source>
        <dbReference type="PROSITE-ProRule" id="PRU00169"/>
    </source>
</evidence>
<evidence type="ECO:0000313" key="13">
    <source>
        <dbReference type="EMBL" id="RCW70155.1"/>
    </source>
</evidence>
<comment type="catalytic activity">
    <reaction evidence="1">
        <text>ATP + protein L-histidine = ADP + protein N-phospho-L-histidine.</text>
        <dbReference type="EC" id="2.7.13.3"/>
    </reaction>
</comment>
<feature type="domain" description="Response regulatory" evidence="10">
    <location>
        <begin position="533"/>
        <end position="644"/>
    </location>
</feature>
<sequence>MSEPLELLLLEDSAFDAELVQECVRASHPAARCTLVRDEAGFVQALATQRFDAVLSDYQLPGFGGDHALAIARARAPQLPFIFVSGVIGEDNAVELLKRGATDYVSKGRLERLPLVLERALREVRERAARDAAEARLREADSLYAHIVESLRDYAVLLLDAEHRITSWNRGAQAMFGFERAEAVGQNAMLLLPEGEDAHEAWRRDLRLAATAQRAATQRWMRRRDGSRLWAEGVLMPLHGEGGAVVGWCSIARDTTAEHLAAQVLREAKEQAEAARREAERASQAKDRFIAMLSHELRAPLSAVSAAVHLLERHASVPATHKDLVPLVRRNVAVETRLIDDLLDISAISAGKLGVKPELVDMHAVLREALTMLAEAIAERGMRVELALAEQPAWVHADPVRMQQVMANLVRNAIKFSEPGGVVHLNTALESGEFVFSCCDQGIGIAPDALERIFTAFEQADRDTARERGGLGLGLAIARHLALAHGGVLLAESAGVGKGARFTLRLPLREGAVPPPPPPSDPAAEPVQAQHARVLMVEDHPGAAMALRMCLEEYGYAVEHAASVAEALQLAQSQAFDIVLTDLGLPDGSGVDIGRALGGRLPVLALSGYGAESDLRSTAAAGFAGHLVKPVDPPQVHAVLQKLLTRPGP</sequence>
<dbReference type="GO" id="GO:0005886">
    <property type="term" value="C:plasma membrane"/>
    <property type="evidence" value="ECO:0007669"/>
    <property type="project" value="UniProtKB-SubCell"/>
</dbReference>
<evidence type="ECO:0000259" key="9">
    <source>
        <dbReference type="PROSITE" id="PS50109"/>
    </source>
</evidence>
<dbReference type="InterPro" id="IPR004358">
    <property type="entry name" value="Sig_transdc_His_kin-like_C"/>
</dbReference>
<dbReference type="SMART" id="SM00387">
    <property type="entry name" value="HATPase_c"/>
    <property type="match status" value="1"/>
</dbReference>
<dbReference type="EMBL" id="QPJK01000005">
    <property type="protein sequence ID" value="RCW70155.1"/>
    <property type="molecule type" value="Genomic_DNA"/>
</dbReference>
<dbReference type="Proteomes" id="UP000252884">
    <property type="component" value="Unassembled WGS sequence"/>
</dbReference>
<dbReference type="PROSITE" id="PS50112">
    <property type="entry name" value="PAS"/>
    <property type="match status" value="1"/>
</dbReference>
<evidence type="ECO:0000259" key="10">
    <source>
        <dbReference type="PROSITE" id="PS50110"/>
    </source>
</evidence>
<dbReference type="SMART" id="SM00091">
    <property type="entry name" value="PAS"/>
    <property type="match status" value="1"/>
</dbReference>
<dbReference type="Pfam" id="PF00512">
    <property type="entry name" value="HisKA"/>
    <property type="match status" value="1"/>
</dbReference>
<dbReference type="PROSITE" id="PS50113">
    <property type="entry name" value="PAC"/>
    <property type="match status" value="1"/>
</dbReference>
<comment type="caution">
    <text evidence="13">The sequence shown here is derived from an EMBL/GenBank/DDBJ whole genome shotgun (WGS) entry which is preliminary data.</text>
</comment>
<evidence type="ECO:0000259" key="11">
    <source>
        <dbReference type="PROSITE" id="PS50112"/>
    </source>
</evidence>
<dbReference type="FunFam" id="3.30.565.10:FF:000006">
    <property type="entry name" value="Sensor histidine kinase WalK"/>
    <property type="match status" value="1"/>
</dbReference>
<dbReference type="InterPro" id="IPR005467">
    <property type="entry name" value="His_kinase_dom"/>
</dbReference>
<feature type="domain" description="PAS" evidence="11">
    <location>
        <begin position="140"/>
        <end position="194"/>
    </location>
</feature>
<dbReference type="PANTHER" id="PTHR43047">
    <property type="entry name" value="TWO-COMPONENT HISTIDINE PROTEIN KINASE"/>
    <property type="match status" value="1"/>
</dbReference>
<keyword evidence="8" id="KW-0175">Coiled coil</keyword>
<dbReference type="Gene3D" id="1.10.287.130">
    <property type="match status" value="1"/>
</dbReference>
<organism evidence="13 14">
    <name type="scientific">Pseudorhodoferax soli</name>
    <dbReference type="NCBI Taxonomy" id="545864"/>
    <lineage>
        <taxon>Bacteria</taxon>
        <taxon>Pseudomonadati</taxon>
        <taxon>Pseudomonadota</taxon>
        <taxon>Betaproteobacteria</taxon>
        <taxon>Burkholderiales</taxon>
        <taxon>Comamonadaceae</taxon>
    </lineage>
</organism>
<evidence type="ECO:0000313" key="14">
    <source>
        <dbReference type="Proteomes" id="UP000252884"/>
    </source>
</evidence>
<feature type="coiled-coil region" evidence="8">
    <location>
        <begin position="258"/>
        <end position="285"/>
    </location>
</feature>
<evidence type="ECO:0000259" key="12">
    <source>
        <dbReference type="PROSITE" id="PS50113"/>
    </source>
</evidence>
<dbReference type="SMART" id="SM00388">
    <property type="entry name" value="HisKA"/>
    <property type="match status" value="1"/>
</dbReference>
<dbReference type="CDD" id="cd00082">
    <property type="entry name" value="HisKA"/>
    <property type="match status" value="1"/>
</dbReference>
<dbReference type="InterPro" id="IPR011006">
    <property type="entry name" value="CheY-like_superfamily"/>
</dbReference>
<dbReference type="SMART" id="SM00448">
    <property type="entry name" value="REC"/>
    <property type="match status" value="2"/>
</dbReference>
<dbReference type="SUPFAM" id="SSF55785">
    <property type="entry name" value="PYP-like sensor domain (PAS domain)"/>
    <property type="match status" value="1"/>
</dbReference>
<dbReference type="Gene3D" id="3.30.565.10">
    <property type="entry name" value="Histidine kinase-like ATPase, C-terminal domain"/>
    <property type="match status" value="1"/>
</dbReference>
<dbReference type="SUPFAM" id="SSF55874">
    <property type="entry name" value="ATPase domain of HSP90 chaperone/DNA topoisomerase II/histidine kinase"/>
    <property type="match status" value="1"/>
</dbReference>
<dbReference type="Pfam" id="PF02518">
    <property type="entry name" value="HATPase_c"/>
    <property type="match status" value="1"/>
</dbReference>